<proteinExistence type="predicted"/>
<organism evidence="2 3">
    <name type="scientific">Caligus rogercresseyi</name>
    <name type="common">Sea louse</name>
    <dbReference type="NCBI Taxonomy" id="217165"/>
    <lineage>
        <taxon>Eukaryota</taxon>
        <taxon>Metazoa</taxon>
        <taxon>Ecdysozoa</taxon>
        <taxon>Arthropoda</taxon>
        <taxon>Crustacea</taxon>
        <taxon>Multicrustacea</taxon>
        <taxon>Hexanauplia</taxon>
        <taxon>Copepoda</taxon>
        <taxon>Siphonostomatoida</taxon>
        <taxon>Caligidae</taxon>
        <taxon>Caligus</taxon>
    </lineage>
</organism>
<dbReference type="EMBL" id="CP045896">
    <property type="protein sequence ID" value="QQP49834.1"/>
    <property type="molecule type" value="Genomic_DNA"/>
</dbReference>
<keyword evidence="3" id="KW-1185">Reference proteome</keyword>
<evidence type="ECO:0000313" key="3">
    <source>
        <dbReference type="Proteomes" id="UP000595437"/>
    </source>
</evidence>
<feature type="domain" description="DUF7041" evidence="1">
    <location>
        <begin position="10"/>
        <end position="92"/>
    </location>
</feature>
<dbReference type="PANTHER" id="PTHR33327">
    <property type="entry name" value="ENDONUCLEASE"/>
    <property type="match status" value="1"/>
</dbReference>
<reference evidence="3" key="1">
    <citation type="submission" date="2021-01" db="EMBL/GenBank/DDBJ databases">
        <title>Caligus Genome Assembly.</title>
        <authorList>
            <person name="Gallardo-Escarate C."/>
        </authorList>
    </citation>
    <scope>NUCLEOTIDE SEQUENCE [LARGE SCALE GENOMIC DNA]</scope>
</reference>
<gene>
    <name evidence="2" type="ORF">FKW44_010633</name>
</gene>
<dbReference type="OrthoDB" id="6260718at2759"/>
<protein>
    <recommendedName>
        <fullName evidence="1">DUF7041 domain-containing protein</fullName>
    </recommendedName>
</protein>
<accession>A0A7T8HGV8</accession>
<evidence type="ECO:0000259" key="1">
    <source>
        <dbReference type="Pfam" id="PF23055"/>
    </source>
</evidence>
<dbReference type="AlphaFoldDB" id="A0A7T8HGV8"/>
<dbReference type="Pfam" id="PF23055">
    <property type="entry name" value="DUF7041"/>
    <property type="match status" value="1"/>
</dbReference>
<dbReference type="PANTHER" id="PTHR33327:SF3">
    <property type="entry name" value="RNA-DIRECTED DNA POLYMERASE"/>
    <property type="match status" value="1"/>
</dbReference>
<dbReference type="Proteomes" id="UP000595437">
    <property type="component" value="Chromosome 7"/>
</dbReference>
<name>A0A7T8HGV8_CALRO</name>
<evidence type="ECO:0000313" key="2">
    <source>
        <dbReference type="EMBL" id="QQP49834.1"/>
    </source>
</evidence>
<dbReference type="InterPro" id="IPR055469">
    <property type="entry name" value="DUF7041"/>
</dbReference>
<sequence>MAASAVALKLPTFWPSKPAVWFSQIEAQFTLKGITQDVTKHAHLITSLSDDVATRVSDLLISPPETGRYEALKKRLLQTYTLSNDDRAARILDFGPLGADRPSARMDAMLALIPDGEQPGFLFKEIFLRQLPPEIRSLIKNRDFIDLREMARAADKHWPTDGSSIQAIRRPSPSEDITKAMDLCWYHQKHKEKATKCKPPCKFKVSGNATAGRQ</sequence>